<reference evidence="3 4" key="1">
    <citation type="submission" date="2019-03" db="EMBL/GenBank/DDBJ databases">
        <title>Genomic analyses of the natural microbiome of Caenorhabditis elegans.</title>
        <authorList>
            <person name="Samuel B."/>
        </authorList>
    </citation>
    <scope>NUCLEOTIDE SEQUENCE [LARGE SCALE GENOMIC DNA]</scope>
    <source>
        <strain evidence="3 4">BIGb0156</strain>
    </source>
</reference>
<protein>
    <submittedName>
        <fullName evidence="3">DNA-binding NarL/FixJ family response regulator</fullName>
    </submittedName>
</protein>
<keyword evidence="1 3" id="KW-0238">DNA-binding</keyword>
<accession>A0A4R6EMD8</accession>
<dbReference type="EMBL" id="SNVX01000003">
    <property type="protein sequence ID" value="TDN60179.1"/>
    <property type="molecule type" value="Genomic_DNA"/>
</dbReference>
<feature type="domain" description="HTH luxR-type" evidence="2">
    <location>
        <begin position="136"/>
        <end position="193"/>
    </location>
</feature>
<proteinExistence type="predicted"/>
<gene>
    <name evidence="3" type="ORF">EC847_103366</name>
</gene>
<organism evidence="3 4">
    <name type="scientific">Scandinavium goeteborgense</name>
    <dbReference type="NCBI Taxonomy" id="1851514"/>
    <lineage>
        <taxon>Bacteria</taxon>
        <taxon>Pseudomonadati</taxon>
        <taxon>Pseudomonadota</taxon>
        <taxon>Gammaproteobacteria</taxon>
        <taxon>Enterobacterales</taxon>
        <taxon>Enterobacteriaceae</taxon>
        <taxon>Scandinavium</taxon>
    </lineage>
</organism>
<comment type="caution">
    <text evidence="3">The sequence shown here is derived from an EMBL/GenBank/DDBJ whole genome shotgun (WGS) entry which is preliminary data.</text>
</comment>
<dbReference type="OrthoDB" id="6631637at2"/>
<dbReference type="SUPFAM" id="SSF46894">
    <property type="entry name" value="C-terminal effector domain of the bipartite response regulators"/>
    <property type="match status" value="1"/>
</dbReference>
<dbReference type="InterPro" id="IPR036388">
    <property type="entry name" value="WH-like_DNA-bd_sf"/>
</dbReference>
<name>A0A4R6EMD8_SCAGO</name>
<dbReference type="Gene3D" id="1.10.10.10">
    <property type="entry name" value="Winged helix-like DNA-binding domain superfamily/Winged helix DNA-binding domain"/>
    <property type="match status" value="1"/>
</dbReference>
<dbReference type="AlphaFoldDB" id="A0A4R6EMD8"/>
<dbReference type="InterPro" id="IPR016032">
    <property type="entry name" value="Sig_transdc_resp-reg_C-effctor"/>
</dbReference>
<dbReference type="InterPro" id="IPR000792">
    <property type="entry name" value="Tscrpt_reg_LuxR_C"/>
</dbReference>
<dbReference type="Proteomes" id="UP000295530">
    <property type="component" value="Unassembled WGS sequence"/>
</dbReference>
<dbReference type="GO" id="GO:0003677">
    <property type="term" value="F:DNA binding"/>
    <property type="evidence" value="ECO:0007669"/>
    <property type="project" value="UniProtKB-KW"/>
</dbReference>
<dbReference type="GO" id="GO:0006355">
    <property type="term" value="P:regulation of DNA-templated transcription"/>
    <property type="evidence" value="ECO:0007669"/>
    <property type="project" value="InterPro"/>
</dbReference>
<evidence type="ECO:0000313" key="3">
    <source>
        <dbReference type="EMBL" id="TDN60179.1"/>
    </source>
</evidence>
<dbReference type="SMART" id="SM00421">
    <property type="entry name" value="HTH_LUXR"/>
    <property type="match status" value="1"/>
</dbReference>
<keyword evidence="4" id="KW-1185">Reference proteome</keyword>
<dbReference type="Pfam" id="PF00196">
    <property type="entry name" value="GerE"/>
    <property type="match status" value="1"/>
</dbReference>
<evidence type="ECO:0000256" key="1">
    <source>
        <dbReference type="ARBA" id="ARBA00023125"/>
    </source>
</evidence>
<evidence type="ECO:0000313" key="4">
    <source>
        <dbReference type="Proteomes" id="UP000295530"/>
    </source>
</evidence>
<sequence>MPAIFLYEPRMLPRAVVGQLMEEQNAAFQSHQTLPTFIENVSTHTSDNKLLLIGIAGSGLALSDLLRFIRRVKSGKVKILAWVPEGYPWMHKLLGAIYVGESLYEESLPDGLLSALRVLEGTQSTVIRPRITHKRPSRITLTEMEILLQFASGLSSRQMAEKRQCSYKTIFSWKHNICEALEIETRAHWLEMLTEIVQLSSMYQTEKSYGPL</sequence>
<evidence type="ECO:0000259" key="2">
    <source>
        <dbReference type="SMART" id="SM00421"/>
    </source>
</evidence>